<proteinExistence type="predicted"/>
<sequence>MQTVTKGQVDLWYKVPLSFIRIVPLLVSMCVLYCIEDNLLYFARKGPGRLLFTPGETRPRFCSPDDR</sequence>
<dbReference type="EMBL" id="JAHXZJ010001864">
    <property type="protein sequence ID" value="KAH0550633.1"/>
    <property type="molecule type" value="Genomic_DNA"/>
</dbReference>
<keyword evidence="1" id="KW-0812">Transmembrane</keyword>
<evidence type="ECO:0000313" key="3">
    <source>
        <dbReference type="Proteomes" id="UP000826195"/>
    </source>
</evidence>
<organism evidence="2 3">
    <name type="scientific">Cotesia glomerata</name>
    <name type="common">Lepidopteran parasitic wasp</name>
    <name type="synonym">Apanteles glomeratus</name>
    <dbReference type="NCBI Taxonomy" id="32391"/>
    <lineage>
        <taxon>Eukaryota</taxon>
        <taxon>Metazoa</taxon>
        <taxon>Ecdysozoa</taxon>
        <taxon>Arthropoda</taxon>
        <taxon>Hexapoda</taxon>
        <taxon>Insecta</taxon>
        <taxon>Pterygota</taxon>
        <taxon>Neoptera</taxon>
        <taxon>Endopterygota</taxon>
        <taxon>Hymenoptera</taxon>
        <taxon>Apocrita</taxon>
        <taxon>Ichneumonoidea</taxon>
        <taxon>Braconidae</taxon>
        <taxon>Microgastrinae</taxon>
        <taxon>Cotesia</taxon>
    </lineage>
</organism>
<keyword evidence="3" id="KW-1185">Reference proteome</keyword>
<dbReference type="AlphaFoldDB" id="A0AAV7IG30"/>
<gene>
    <name evidence="2" type="ORF">KQX54_020362</name>
</gene>
<feature type="transmembrane region" description="Helical" evidence="1">
    <location>
        <begin position="12"/>
        <end position="35"/>
    </location>
</feature>
<reference evidence="2 3" key="1">
    <citation type="journal article" date="2021" name="J. Hered.">
        <title>A chromosome-level genome assembly of the parasitoid wasp, Cotesia glomerata (Hymenoptera: Braconidae).</title>
        <authorList>
            <person name="Pinto B.J."/>
            <person name="Weis J.J."/>
            <person name="Gamble T."/>
            <person name="Ode P.J."/>
            <person name="Paul R."/>
            <person name="Zaspel J.M."/>
        </authorList>
    </citation>
    <scope>NUCLEOTIDE SEQUENCE [LARGE SCALE GENOMIC DNA]</scope>
    <source>
        <strain evidence="2">CgM1</strain>
    </source>
</reference>
<protein>
    <submittedName>
        <fullName evidence="2">Uncharacterized protein</fullName>
    </submittedName>
</protein>
<keyword evidence="1" id="KW-0472">Membrane</keyword>
<evidence type="ECO:0000256" key="1">
    <source>
        <dbReference type="SAM" id="Phobius"/>
    </source>
</evidence>
<evidence type="ECO:0000313" key="2">
    <source>
        <dbReference type="EMBL" id="KAH0550633.1"/>
    </source>
</evidence>
<dbReference type="Proteomes" id="UP000826195">
    <property type="component" value="Unassembled WGS sequence"/>
</dbReference>
<accession>A0AAV7IG30</accession>
<keyword evidence="1" id="KW-1133">Transmembrane helix</keyword>
<name>A0AAV7IG30_COTGL</name>
<comment type="caution">
    <text evidence="2">The sequence shown here is derived from an EMBL/GenBank/DDBJ whole genome shotgun (WGS) entry which is preliminary data.</text>
</comment>